<evidence type="ECO:0000313" key="1">
    <source>
        <dbReference type="EMBL" id="KAK1859395.1"/>
    </source>
</evidence>
<gene>
    <name evidence="1" type="ORF">I4F81_001991</name>
</gene>
<organism evidence="1 2">
    <name type="scientific">Pyropia yezoensis</name>
    <name type="common">Susabi-nori</name>
    <name type="synonym">Porphyra yezoensis</name>
    <dbReference type="NCBI Taxonomy" id="2788"/>
    <lineage>
        <taxon>Eukaryota</taxon>
        <taxon>Rhodophyta</taxon>
        <taxon>Bangiophyceae</taxon>
        <taxon>Bangiales</taxon>
        <taxon>Bangiaceae</taxon>
        <taxon>Pyropia</taxon>
    </lineage>
</organism>
<comment type="caution">
    <text evidence="1">The sequence shown here is derived from an EMBL/GenBank/DDBJ whole genome shotgun (WGS) entry which is preliminary data.</text>
</comment>
<proteinExistence type="predicted"/>
<dbReference type="EMBL" id="CM020618">
    <property type="protein sequence ID" value="KAK1859395.1"/>
    <property type="molecule type" value="Genomic_DNA"/>
</dbReference>
<name>A0ACC3BN45_PYRYE</name>
<sequence>MSSSQRLRRLVAAAVVTAVVAVIVANPAVGTPAASSVASTIVGFWLLNATSGAWGTRLHDGATIDAGELDPYAITAVSSAGTSRSVVHTAPARYAHVKKAAPYTLACGVDAPTISSVSSGIIFYSRVNWIYSVDASYCNDAANRFRMQVFAAPADGSGRVTRLFQSVEAVNLLGGSSNYPSAMFLKLQRSCAPQIVFSVLCVGRPSAGGPPSCARSEVRNMVPVSQPGCFVGTPRLPPAVALAPGDAFFLAANVSALYDGQDALETPPELRLVAVVRRADSSTIRGPPVAGSKVITVDLLAGGVTLADDGATASVEYSRAACPADLGTPVGTIAGTRLSVSATTESLVRQCGQNGRKIVPRRLHPAHTGRRPLLAAAVSGATRGGDGGGRGGDSSGGVAPPSMVTSMVTSLPVAASAVSAPADVLRVLLADELSAEGVDHLLAAGVEVVPAAGLSGAALAAALGTVDALIVRSGTAVTAEVLAAGAPRLRVVGRAGVGVDNVCLPAATAAGVLVVNAPVANADAAAEHTVALLTGLARHVAAADASVKAGQWDRSAYVGVSLAGKTLGVVGYGRTGRAVAARGRALGMTVLAAGHRLGVAAAAADGVTAVTVDEAVAAADFLSLHVPLTPSTRHLIDDRRLRLAKPGARLINASRGGVVDEAAVLAALDTGRLVGAALDVFAAEPPTADGGTCPSAALARHPRVVATPHLGAATAEARAAAGVEVAAAVTAALAGTPVAASVNAPGLPAARAEAAAPRLALAAALGGVARRLRAPTAAAAAAAADAAGGTTGGAAGGAAGEAPLPVSLSITTDALGGVGGTNIQEAAVDAAEEALLRAAVIGGVLAGGPAGGRINAVNADAVAHAAGVRVTHASTSAGAAAAPDGTVTVAVDGAPTVAGRLVEGVPTLTRLGAWAPAVPLTGTVLLTAIVDGPGQLGAVATLLGGAGVAVRSWTVTAPSPRPPLPAALSGEDEGEVALVAVALDGPPPGADAVAAVGRLVGHPALLPIVLDCF</sequence>
<accession>A0ACC3BN45</accession>
<reference evidence="1" key="1">
    <citation type="submission" date="2019-11" db="EMBL/GenBank/DDBJ databases">
        <title>Nori genome reveals adaptations in red seaweeds to the harsh intertidal environment.</title>
        <authorList>
            <person name="Wang D."/>
            <person name="Mao Y."/>
        </authorList>
    </citation>
    <scope>NUCLEOTIDE SEQUENCE</scope>
    <source>
        <tissue evidence="1">Gametophyte</tissue>
    </source>
</reference>
<dbReference type="Proteomes" id="UP000798662">
    <property type="component" value="Chromosome 1"/>
</dbReference>
<protein>
    <submittedName>
        <fullName evidence="1">Uncharacterized protein</fullName>
    </submittedName>
</protein>
<evidence type="ECO:0000313" key="2">
    <source>
        <dbReference type="Proteomes" id="UP000798662"/>
    </source>
</evidence>
<keyword evidence="2" id="KW-1185">Reference proteome</keyword>